<organism evidence="1 2">
    <name type="scientific">Myriangium duriaei CBS 260.36</name>
    <dbReference type="NCBI Taxonomy" id="1168546"/>
    <lineage>
        <taxon>Eukaryota</taxon>
        <taxon>Fungi</taxon>
        <taxon>Dikarya</taxon>
        <taxon>Ascomycota</taxon>
        <taxon>Pezizomycotina</taxon>
        <taxon>Dothideomycetes</taxon>
        <taxon>Dothideomycetidae</taxon>
        <taxon>Myriangiales</taxon>
        <taxon>Myriangiaceae</taxon>
        <taxon>Myriangium</taxon>
    </lineage>
</organism>
<name>A0A9P4IXR4_9PEZI</name>
<protein>
    <submittedName>
        <fullName evidence="1">Uncharacterized protein</fullName>
    </submittedName>
</protein>
<proteinExistence type="predicted"/>
<gene>
    <name evidence="1" type="ORF">K461DRAFT_259621</name>
</gene>
<dbReference type="AlphaFoldDB" id="A0A9P4IXR4"/>
<dbReference type="Proteomes" id="UP000799439">
    <property type="component" value="Unassembled WGS sequence"/>
</dbReference>
<dbReference type="EMBL" id="ML996090">
    <property type="protein sequence ID" value="KAF2149777.1"/>
    <property type="molecule type" value="Genomic_DNA"/>
</dbReference>
<dbReference type="OrthoDB" id="5343383at2759"/>
<evidence type="ECO:0000313" key="1">
    <source>
        <dbReference type="EMBL" id="KAF2149777.1"/>
    </source>
</evidence>
<keyword evidence="2" id="KW-1185">Reference proteome</keyword>
<reference evidence="1" key="1">
    <citation type="journal article" date="2020" name="Stud. Mycol.">
        <title>101 Dothideomycetes genomes: a test case for predicting lifestyles and emergence of pathogens.</title>
        <authorList>
            <person name="Haridas S."/>
            <person name="Albert R."/>
            <person name="Binder M."/>
            <person name="Bloem J."/>
            <person name="Labutti K."/>
            <person name="Salamov A."/>
            <person name="Andreopoulos B."/>
            <person name="Baker S."/>
            <person name="Barry K."/>
            <person name="Bills G."/>
            <person name="Bluhm B."/>
            <person name="Cannon C."/>
            <person name="Castanera R."/>
            <person name="Culley D."/>
            <person name="Daum C."/>
            <person name="Ezra D."/>
            <person name="Gonzalez J."/>
            <person name="Henrissat B."/>
            <person name="Kuo A."/>
            <person name="Liang C."/>
            <person name="Lipzen A."/>
            <person name="Lutzoni F."/>
            <person name="Magnuson J."/>
            <person name="Mondo S."/>
            <person name="Nolan M."/>
            <person name="Ohm R."/>
            <person name="Pangilinan J."/>
            <person name="Park H.-J."/>
            <person name="Ramirez L."/>
            <person name="Alfaro M."/>
            <person name="Sun H."/>
            <person name="Tritt A."/>
            <person name="Yoshinaga Y."/>
            <person name="Zwiers L.-H."/>
            <person name="Turgeon B."/>
            <person name="Goodwin S."/>
            <person name="Spatafora J."/>
            <person name="Crous P."/>
            <person name="Grigoriev I."/>
        </authorList>
    </citation>
    <scope>NUCLEOTIDE SEQUENCE</scope>
    <source>
        <strain evidence="1">CBS 260.36</strain>
    </source>
</reference>
<sequence length="282" mass="33085">MPDLEDLEYSRDQCVEAIRDFYRFLTHMYVDEADVKEPPSGGWSSVTPENVEAMGKSEEVGDLLRHLPYIAIPDNTYDDFAVLPRCFFANWPLRFALAESSEAPGWSFPGLREMSDPPYCSKHVPSHIVGLTLGSQDDQTIMLDTQYGIVYWYYPPDEIRDNNPVEEVRSEEYPDWYDSEDEETEEEGGEAQWFMQCMTWTVPDFFELLKIKIRELEYIPLTYQKVFHKGKPEDDPECIDPISKAENIYREHGWPDQDRYRKQECMVTIRSMPEEDEARSTH</sequence>
<accession>A0A9P4IXR4</accession>
<evidence type="ECO:0000313" key="2">
    <source>
        <dbReference type="Proteomes" id="UP000799439"/>
    </source>
</evidence>
<comment type="caution">
    <text evidence="1">The sequence shown here is derived from an EMBL/GenBank/DDBJ whole genome shotgun (WGS) entry which is preliminary data.</text>
</comment>